<dbReference type="EMBL" id="JAOVZQ010000001">
    <property type="protein sequence ID" value="MCY0094911.1"/>
    <property type="molecule type" value="Genomic_DNA"/>
</dbReference>
<dbReference type="Proteomes" id="UP001081283">
    <property type="component" value="Unassembled WGS sequence"/>
</dbReference>
<feature type="signal peptide" evidence="2">
    <location>
        <begin position="1"/>
        <end position="24"/>
    </location>
</feature>
<name>A0ABT3YGB7_9HYPH</name>
<evidence type="ECO:0000256" key="1">
    <source>
        <dbReference type="SAM" id="MobiDB-lite"/>
    </source>
</evidence>
<feature type="region of interest" description="Disordered" evidence="1">
    <location>
        <begin position="142"/>
        <end position="178"/>
    </location>
</feature>
<organism evidence="3 4">
    <name type="scientific">Hoeflea ulvae</name>
    <dbReference type="NCBI Taxonomy" id="2983764"/>
    <lineage>
        <taxon>Bacteria</taxon>
        <taxon>Pseudomonadati</taxon>
        <taxon>Pseudomonadota</taxon>
        <taxon>Alphaproteobacteria</taxon>
        <taxon>Hyphomicrobiales</taxon>
        <taxon>Rhizobiaceae</taxon>
        <taxon>Hoeflea</taxon>
    </lineage>
</organism>
<keyword evidence="2" id="KW-0732">Signal</keyword>
<comment type="caution">
    <text evidence="3">The sequence shown here is derived from an EMBL/GenBank/DDBJ whole genome shotgun (WGS) entry which is preliminary data.</text>
</comment>
<dbReference type="Gene3D" id="1.25.40.10">
    <property type="entry name" value="Tetratricopeptide repeat domain"/>
    <property type="match status" value="1"/>
</dbReference>
<sequence>MSNQSVLRILILSGTALTVSLATAQSLYTPTVYPSSAVSYEPIAPIAAPQWQAPGGQALALADQGNPAVLPAGNGWAAAPGQPATVPVLLPGAHAQQPVQPTIQPVQMQVTALAKAGAPVFSPGVQPSAQALAGVEPAQANPFAASPFGDPAGQAPQTTDNPFVSASLPPEQAAPPRPNAAPFLLNQSDRAALQQEAGEAAAHEEVDIGALRYYASKRDLPRVGAEMRRLKLSHPGWEPPSDLFSPQNNVDEQPLWDRFALGDYSGVRARIANYKSVNPEWNPSEELSSKLLTAEARLSLERAFASGNGAEVISIASSRPELLVCNQMQTLWNVGETLARMQEYARAFELYKYILTNCDNPSERLATVQKLSLVLPEPGISALIAMGRILPDGTSEFEDVSFNPLRSAMGKVSAGDDLLAPPISEAELRRFAAFVQRHQKAEDAGLFGWYYFSKQQYDASHAWFSAASYIKKDPKLLEGVILSLRRLDRTKEAFDFARKTRDLSPDLSVQYVQIIAEALTKEDSDLKLSDEEFSEYQEIVSKTESALGAQAIGWSLVAKKDYRDAREWFGNSVDWEISKGGVIGLAVVASRLRHYKTLASIRRKYGDQYDELSRIR</sequence>
<feature type="chain" id="PRO_5047294457" description="Cellulose synthase" evidence="2">
    <location>
        <begin position="25"/>
        <end position="616"/>
    </location>
</feature>
<evidence type="ECO:0000313" key="3">
    <source>
        <dbReference type="EMBL" id="MCY0094911.1"/>
    </source>
</evidence>
<proteinExistence type="predicted"/>
<feature type="compositionally biased region" description="Polar residues" evidence="1">
    <location>
        <begin position="155"/>
        <end position="164"/>
    </location>
</feature>
<dbReference type="InterPro" id="IPR011990">
    <property type="entry name" value="TPR-like_helical_dom_sf"/>
</dbReference>
<dbReference type="RefSeq" id="WP_267612825.1">
    <property type="nucleotide sequence ID" value="NZ_JAOVZQ010000001.1"/>
</dbReference>
<dbReference type="SUPFAM" id="SSF48452">
    <property type="entry name" value="TPR-like"/>
    <property type="match status" value="1"/>
</dbReference>
<keyword evidence="4" id="KW-1185">Reference proteome</keyword>
<evidence type="ECO:0000256" key="2">
    <source>
        <dbReference type="SAM" id="SignalP"/>
    </source>
</evidence>
<protein>
    <recommendedName>
        <fullName evidence="5">Cellulose synthase</fullName>
    </recommendedName>
</protein>
<evidence type="ECO:0008006" key="5">
    <source>
        <dbReference type="Google" id="ProtNLM"/>
    </source>
</evidence>
<accession>A0ABT3YGB7</accession>
<gene>
    <name evidence="3" type="ORF">OEG82_12870</name>
</gene>
<reference evidence="3" key="1">
    <citation type="submission" date="2022-10" db="EMBL/GenBank/DDBJ databases">
        <title>Hoeflea sp. J2-29, isolated from marine algae.</title>
        <authorList>
            <person name="Kristyanto S."/>
            <person name="Kim J.M."/>
            <person name="Jeon C.O."/>
        </authorList>
    </citation>
    <scope>NUCLEOTIDE SEQUENCE</scope>
    <source>
        <strain evidence="3">J2-29</strain>
    </source>
</reference>
<evidence type="ECO:0000313" key="4">
    <source>
        <dbReference type="Proteomes" id="UP001081283"/>
    </source>
</evidence>